<dbReference type="Pfam" id="PF08447">
    <property type="entry name" value="PAS_3"/>
    <property type="match status" value="3"/>
</dbReference>
<organism evidence="20 21">
    <name type="scientific">Aerophototrophica crusticola</name>
    <dbReference type="NCBI Taxonomy" id="1709002"/>
    <lineage>
        <taxon>Bacteria</taxon>
        <taxon>Pseudomonadati</taxon>
        <taxon>Pseudomonadota</taxon>
        <taxon>Alphaproteobacteria</taxon>
        <taxon>Rhodospirillales</taxon>
        <taxon>Rhodospirillaceae</taxon>
        <taxon>Aerophototrophica</taxon>
    </lineage>
</organism>
<evidence type="ECO:0000256" key="2">
    <source>
        <dbReference type="ARBA" id="ARBA00004429"/>
    </source>
</evidence>
<keyword evidence="10" id="KW-0547">Nucleotide-binding</keyword>
<dbReference type="InterPro" id="IPR036097">
    <property type="entry name" value="HisK_dim/P_sf"/>
</dbReference>
<dbReference type="AlphaFoldDB" id="A0A858R9Z9"/>
<evidence type="ECO:0000256" key="5">
    <source>
        <dbReference type="ARBA" id="ARBA00022519"/>
    </source>
</evidence>
<dbReference type="CDD" id="cd00130">
    <property type="entry name" value="PAS"/>
    <property type="match status" value="3"/>
</dbReference>
<protein>
    <recommendedName>
        <fullName evidence="3">histidine kinase</fullName>
        <ecNumber evidence="3">2.7.13.3</ecNumber>
    </recommendedName>
</protein>
<name>A0A858R9Z9_9PROT</name>
<keyword evidence="7" id="KW-0808">Transferase</keyword>
<dbReference type="Gene3D" id="1.10.287.130">
    <property type="match status" value="1"/>
</dbReference>
<dbReference type="InterPro" id="IPR013655">
    <property type="entry name" value="PAS_fold_3"/>
</dbReference>
<dbReference type="SMART" id="SM00086">
    <property type="entry name" value="PAC"/>
    <property type="match status" value="3"/>
</dbReference>
<dbReference type="GO" id="GO:0005524">
    <property type="term" value="F:ATP binding"/>
    <property type="evidence" value="ECO:0007669"/>
    <property type="project" value="UniProtKB-KW"/>
</dbReference>
<comment type="subcellular location">
    <subcellularLocation>
        <location evidence="2">Cell inner membrane</location>
        <topology evidence="2">Multi-pass membrane protein</topology>
    </subcellularLocation>
</comment>
<comment type="catalytic activity">
    <reaction evidence="1">
        <text>ATP + protein L-histidine = ADP + protein N-phospho-L-histidine.</text>
        <dbReference type="EC" id="2.7.13.3"/>
    </reaction>
</comment>
<keyword evidence="21" id="KW-1185">Reference proteome</keyword>
<keyword evidence="4" id="KW-1003">Cell membrane</keyword>
<dbReference type="InterPro" id="IPR000700">
    <property type="entry name" value="PAS-assoc_C"/>
</dbReference>
<feature type="coiled-coil region" evidence="16">
    <location>
        <begin position="625"/>
        <end position="669"/>
    </location>
</feature>
<keyword evidence="15" id="KW-0472">Membrane</keyword>
<evidence type="ECO:0000259" key="17">
    <source>
        <dbReference type="PROSITE" id="PS50109"/>
    </source>
</evidence>
<evidence type="ECO:0000259" key="18">
    <source>
        <dbReference type="PROSITE" id="PS50112"/>
    </source>
</evidence>
<dbReference type="InterPro" id="IPR052162">
    <property type="entry name" value="Sensor_kinase/Photoreceptor"/>
</dbReference>
<keyword evidence="9" id="KW-0677">Repeat</keyword>
<dbReference type="SMART" id="SM00091">
    <property type="entry name" value="PAS"/>
    <property type="match status" value="3"/>
</dbReference>
<dbReference type="SMART" id="SM00388">
    <property type="entry name" value="HisKA"/>
    <property type="match status" value="1"/>
</dbReference>
<dbReference type="PROSITE" id="PS50112">
    <property type="entry name" value="PAS"/>
    <property type="match status" value="2"/>
</dbReference>
<dbReference type="EC" id="2.7.13.3" evidence="3"/>
<dbReference type="Pfam" id="PF12860">
    <property type="entry name" value="PAS_7"/>
    <property type="match status" value="1"/>
</dbReference>
<dbReference type="PROSITE" id="PS50109">
    <property type="entry name" value="HIS_KIN"/>
    <property type="match status" value="1"/>
</dbReference>
<evidence type="ECO:0000256" key="4">
    <source>
        <dbReference type="ARBA" id="ARBA00022475"/>
    </source>
</evidence>
<evidence type="ECO:0000256" key="9">
    <source>
        <dbReference type="ARBA" id="ARBA00022737"/>
    </source>
</evidence>
<dbReference type="GO" id="GO:0005886">
    <property type="term" value="C:plasma membrane"/>
    <property type="evidence" value="ECO:0007669"/>
    <property type="project" value="UniProtKB-SubCell"/>
</dbReference>
<evidence type="ECO:0000256" key="7">
    <source>
        <dbReference type="ARBA" id="ARBA00022679"/>
    </source>
</evidence>
<dbReference type="EMBL" id="CP051775">
    <property type="protein sequence ID" value="QJE74224.1"/>
    <property type="molecule type" value="Genomic_DNA"/>
</dbReference>
<reference evidence="20" key="1">
    <citation type="submission" date="2020-04" db="EMBL/GenBank/DDBJ databases">
        <title>A desert anoxygenic phototrophic bacterium fixes CO2 using RubisCO under aerobic conditions.</title>
        <authorList>
            <person name="Tang K."/>
        </authorList>
    </citation>
    <scope>NUCLEOTIDE SEQUENCE [LARGE SCALE GENOMIC DNA]</scope>
    <source>
        <strain evidence="20">MIMtkB3</strain>
    </source>
</reference>
<evidence type="ECO:0000259" key="19">
    <source>
        <dbReference type="PROSITE" id="PS50113"/>
    </source>
</evidence>
<dbReference type="InterPro" id="IPR035965">
    <property type="entry name" value="PAS-like_dom_sf"/>
</dbReference>
<dbReference type="GO" id="GO:0000155">
    <property type="term" value="F:phosphorelay sensor kinase activity"/>
    <property type="evidence" value="ECO:0007669"/>
    <property type="project" value="InterPro"/>
</dbReference>
<keyword evidence="16" id="KW-0175">Coiled coil</keyword>
<evidence type="ECO:0000256" key="11">
    <source>
        <dbReference type="ARBA" id="ARBA00022777"/>
    </source>
</evidence>
<evidence type="ECO:0000256" key="16">
    <source>
        <dbReference type="SAM" id="Coils"/>
    </source>
</evidence>
<evidence type="ECO:0000256" key="3">
    <source>
        <dbReference type="ARBA" id="ARBA00012438"/>
    </source>
</evidence>
<accession>A0A858R9Z9</accession>
<keyword evidence="12" id="KW-0067">ATP-binding</keyword>
<keyword evidence="13" id="KW-1133">Transmembrane helix</keyword>
<dbReference type="InterPro" id="IPR003661">
    <property type="entry name" value="HisK_dim/P_dom"/>
</dbReference>
<evidence type="ECO:0000256" key="13">
    <source>
        <dbReference type="ARBA" id="ARBA00022989"/>
    </source>
</evidence>
<dbReference type="PANTHER" id="PTHR43304:SF1">
    <property type="entry name" value="PAC DOMAIN-CONTAINING PROTEIN"/>
    <property type="match status" value="1"/>
</dbReference>
<dbReference type="NCBIfam" id="TIGR00229">
    <property type="entry name" value="sensory_box"/>
    <property type="match status" value="3"/>
</dbReference>
<dbReference type="Gene3D" id="3.30.450.20">
    <property type="entry name" value="PAS domain"/>
    <property type="match status" value="4"/>
</dbReference>
<dbReference type="KEGG" id="acru:HHL28_15060"/>
<dbReference type="Proteomes" id="UP000501891">
    <property type="component" value="Chromosome"/>
</dbReference>
<dbReference type="InterPro" id="IPR001610">
    <property type="entry name" value="PAC"/>
</dbReference>
<dbReference type="Gene3D" id="2.10.70.100">
    <property type="match status" value="1"/>
</dbReference>
<dbReference type="PROSITE" id="PS50113">
    <property type="entry name" value="PAC"/>
    <property type="match status" value="3"/>
</dbReference>
<keyword evidence="11" id="KW-0418">Kinase</keyword>
<keyword evidence="6" id="KW-0597">Phosphoprotein</keyword>
<dbReference type="FunFam" id="2.10.70.100:FF:000001">
    <property type="entry name" value="Sensory transduction histidine kinase"/>
    <property type="match status" value="1"/>
</dbReference>
<feature type="domain" description="PAC" evidence="19">
    <location>
        <begin position="203"/>
        <end position="255"/>
    </location>
</feature>
<evidence type="ECO:0000256" key="10">
    <source>
        <dbReference type="ARBA" id="ARBA00022741"/>
    </source>
</evidence>
<dbReference type="SUPFAM" id="SSF55785">
    <property type="entry name" value="PYP-like sensor domain (PAS domain)"/>
    <property type="match status" value="4"/>
</dbReference>
<feature type="domain" description="Histidine kinase" evidence="17">
    <location>
        <begin position="676"/>
        <end position="772"/>
    </location>
</feature>
<feature type="domain" description="PAC" evidence="19">
    <location>
        <begin position="454"/>
        <end position="505"/>
    </location>
</feature>
<feature type="domain" description="PAC" evidence="19">
    <location>
        <begin position="585"/>
        <end position="637"/>
    </location>
</feature>
<dbReference type="SUPFAM" id="SSF47384">
    <property type="entry name" value="Homodimeric domain of signal transducing histidine kinase"/>
    <property type="match status" value="1"/>
</dbReference>
<evidence type="ECO:0000256" key="12">
    <source>
        <dbReference type="ARBA" id="ARBA00022840"/>
    </source>
</evidence>
<dbReference type="InterPro" id="IPR000014">
    <property type="entry name" value="PAS"/>
</dbReference>
<evidence type="ECO:0000256" key="1">
    <source>
        <dbReference type="ARBA" id="ARBA00000085"/>
    </source>
</evidence>
<keyword evidence="5" id="KW-0997">Cell inner membrane</keyword>
<feature type="domain" description="PAS" evidence="18">
    <location>
        <begin position="377"/>
        <end position="447"/>
    </location>
</feature>
<evidence type="ECO:0000313" key="21">
    <source>
        <dbReference type="Proteomes" id="UP000501891"/>
    </source>
</evidence>
<evidence type="ECO:0000313" key="20">
    <source>
        <dbReference type="EMBL" id="QJE74224.1"/>
    </source>
</evidence>
<dbReference type="CDD" id="cd00082">
    <property type="entry name" value="HisKA"/>
    <property type="match status" value="1"/>
</dbReference>
<evidence type="ECO:0000256" key="15">
    <source>
        <dbReference type="ARBA" id="ARBA00023136"/>
    </source>
</evidence>
<keyword evidence="14" id="KW-0902">Two-component regulatory system</keyword>
<proteinExistence type="predicted"/>
<dbReference type="InterPro" id="IPR005467">
    <property type="entry name" value="His_kinase_dom"/>
</dbReference>
<evidence type="ECO:0000256" key="6">
    <source>
        <dbReference type="ARBA" id="ARBA00022553"/>
    </source>
</evidence>
<sequence length="789" mass="87535">MNTSPAAPARDAAEGLLQALADASGDALAALVPSGPEGALQVAVANAAARGLVGAVPGLAASALLPGAGALPAALAAVQADGTPRTIEAAHAGRTLRLTVSRAAGALLLRAEPAGERQRLEQELRSARERLELVVRAARDGIWDWDLAAGTIWFSPQWKAHFGYEDHELENTLEAWEKLIFPEDRAIALRMVDDYLAGRVNAFEAIQRFRHRLGGTVLIYTRAMKVLDDQGRPVRLVGAHTDITHIKQAEARLHNAETRLVDAIERLHDGFVLYDKDDRVVLYNSRFLEYYPELADVLCPGITFEQVLRQAVQRGSIKVAPEKVEQWVADRLHNHQNPGPAFERRLGTGRVIRVTEQRTHDGGIVSLGVDVTELRASEERFRSLVSTVPGMVYQWVERADGTRGYSYVSPRCRDMYGVEPEELQRDWWLLPLHPEDVERWEKSIEEAQATLSDWSFEGRFILPDGRPRWWRGVSRPVRVGPGEVRFNGIVIDIEEQKQAEAELKYREAMLRYTAGIAGLGYWVWDRESMRTSYCSPELAAIRGVTVEGYLQTLGSFEQQLQAVYPDDRGTYAAVAIASAKAKRPYGLEYRIVRPDGQVRHIREVGGPVFGERGRLLKYVGALQDITERKQRELELEQARDRLEDQADTMRALARDLEAARDAAEAASRAKSRFLAVMSHELRTPMTGVIGMVDLLLGTPLSTEQRQYLDTLRSSADSLLVVLNDILDFSKIEAGQLALERIPVRLPTLLGDVARLFAPAAAARRLSLDVDLPGSPCPTCWATPPGCAKC</sequence>
<gene>
    <name evidence="20" type="ORF">HHL28_15060</name>
</gene>
<dbReference type="PANTHER" id="PTHR43304">
    <property type="entry name" value="PHYTOCHROME-LIKE PROTEIN CPH1"/>
    <property type="match status" value="1"/>
</dbReference>
<keyword evidence="8" id="KW-0812">Transmembrane</keyword>
<evidence type="ECO:0000256" key="8">
    <source>
        <dbReference type="ARBA" id="ARBA00022692"/>
    </source>
</evidence>
<feature type="domain" description="PAS" evidence="18">
    <location>
        <begin position="127"/>
        <end position="199"/>
    </location>
</feature>
<dbReference type="FunFam" id="1.10.287.130:FF:000002">
    <property type="entry name" value="Two-component osmosensing histidine kinase"/>
    <property type="match status" value="1"/>
</dbReference>
<dbReference type="Pfam" id="PF00512">
    <property type="entry name" value="HisKA"/>
    <property type="match status" value="1"/>
</dbReference>
<evidence type="ECO:0000256" key="14">
    <source>
        <dbReference type="ARBA" id="ARBA00023012"/>
    </source>
</evidence>